<dbReference type="AlphaFoldDB" id="A0A840VER7"/>
<evidence type="ECO:0000313" key="2">
    <source>
        <dbReference type="EMBL" id="MBB5374328.1"/>
    </source>
</evidence>
<feature type="region of interest" description="Disordered" evidence="1">
    <location>
        <begin position="43"/>
        <end position="70"/>
    </location>
</feature>
<name>A0A840VER7_9PROT</name>
<dbReference type="RefSeq" id="WP_183267351.1">
    <property type="nucleotide sequence ID" value="NZ_JACHFJ010000015.1"/>
</dbReference>
<organism evidence="2 3">
    <name type="scientific">Acidocella aromatica</name>
    <dbReference type="NCBI Taxonomy" id="1303579"/>
    <lineage>
        <taxon>Bacteria</taxon>
        <taxon>Pseudomonadati</taxon>
        <taxon>Pseudomonadota</taxon>
        <taxon>Alphaproteobacteria</taxon>
        <taxon>Acetobacterales</taxon>
        <taxon>Acidocellaceae</taxon>
        <taxon>Acidocella</taxon>
    </lineage>
</organism>
<proteinExistence type="predicted"/>
<feature type="compositionally biased region" description="Basic and acidic residues" evidence="1">
    <location>
        <begin position="60"/>
        <end position="70"/>
    </location>
</feature>
<protein>
    <submittedName>
        <fullName evidence="2">Uncharacterized protein</fullName>
    </submittedName>
</protein>
<dbReference type="EMBL" id="JACHFJ010000015">
    <property type="protein sequence ID" value="MBB5374328.1"/>
    <property type="molecule type" value="Genomic_DNA"/>
</dbReference>
<accession>A0A840VER7</accession>
<comment type="caution">
    <text evidence="2">The sequence shown here is derived from an EMBL/GenBank/DDBJ whole genome shotgun (WGS) entry which is preliminary data.</text>
</comment>
<keyword evidence="3" id="KW-1185">Reference proteome</keyword>
<evidence type="ECO:0000313" key="3">
    <source>
        <dbReference type="Proteomes" id="UP000553706"/>
    </source>
</evidence>
<evidence type="ECO:0000256" key="1">
    <source>
        <dbReference type="SAM" id="MobiDB-lite"/>
    </source>
</evidence>
<reference evidence="2 3" key="1">
    <citation type="submission" date="2020-08" db="EMBL/GenBank/DDBJ databases">
        <title>Genomic Encyclopedia of Type Strains, Phase IV (KMG-IV): sequencing the most valuable type-strain genomes for metagenomic binning, comparative biology and taxonomic classification.</title>
        <authorList>
            <person name="Goeker M."/>
        </authorList>
    </citation>
    <scope>NUCLEOTIDE SEQUENCE [LARGE SCALE GENOMIC DNA]</scope>
    <source>
        <strain evidence="2 3">DSM 27026</strain>
    </source>
</reference>
<sequence>MAKIKDRLTRLEAKTPAPEKAIQICRVIVERGENGELREVGRMYRQSDGSLGPMIPTPRNGEKTERDKTL</sequence>
<gene>
    <name evidence="2" type="ORF">HNP71_002600</name>
</gene>
<dbReference type="Proteomes" id="UP000553706">
    <property type="component" value="Unassembled WGS sequence"/>
</dbReference>